<keyword evidence="4 10" id="KW-0547">Nucleotide-binding</keyword>
<dbReference type="CDD" id="cd00712">
    <property type="entry name" value="AsnB"/>
    <property type="match status" value="1"/>
</dbReference>
<reference evidence="13" key="1">
    <citation type="submission" date="2021-02" db="EMBL/GenBank/DDBJ databases">
        <title>Draft genome sequence of Microbispora sp. RL4-1S isolated from rice leaves in Thailand.</title>
        <authorList>
            <person name="Muangham S."/>
            <person name="Duangmal K."/>
        </authorList>
    </citation>
    <scope>NUCLEOTIDE SEQUENCE</scope>
    <source>
        <strain evidence="13">RL4-1S</strain>
    </source>
</reference>
<dbReference type="PIRSF" id="PIRSF001589">
    <property type="entry name" value="Asn_synthetase_glu-h"/>
    <property type="match status" value="1"/>
</dbReference>
<evidence type="ECO:0000259" key="12">
    <source>
        <dbReference type="PROSITE" id="PS51278"/>
    </source>
</evidence>
<dbReference type="GO" id="GO:0006529">
    <property type="term" value="P:asparagine biosynthetic process"/>
    <property type="evidence" value="ECO:0007669"/>
    <property type="project" value="UniProtKB-KW"/>
</dbReference>
<dbReference type="SUPFAM" id="SSF52402">
    <property type="entry name" value="Adenine nucleotide alpha hydrolases-like"/>
    <property type="match status" value="1"/>
</dbReference>
<keyword evidence="5 10" id="KW-0067">ATP-binding</keyword>
<keyword evidence="6 9" id="KW-0061">Asparagine biosynthesis</keyword>
<dbReference type="AlphaFoldDB" id="A0A940WK09"/>
<evidence type="ECO:0000256" key="6">
    <source>
        <dbReference type="ARBA" id="ARBA00022888"/>
    </source>
</evidence>
<evidence type="ECO:0000256" key="11">
    <source>
        <dbReference type="PIRSR" id="PIRSR001589-3"/>
    </source>
</evidence>
<dbReference type="Gene3D" id="3.60.20.10">
    <property type="entry name" value="Glutamine Phosphoribosylpyrophosphate, subunit 1, domain 1"/>
    <property type="match status" value="1"/>
</dbReference>
<accession>A0A940WK09</accession>
<name>A0A940WK09_9ACTN</name>
<feature type="binding site" evidence="10">
    <location>
        <position position="262"/>
    </location>
    <ligand>
        <name>ATP</name>
        <dbReference type="ChEBI" id="CHEBI:30616"/>
    </ligand>
</feature>
<dbReference type="Pfam" id="PF00733">
    <property type="entry name" value="Asn_synthase"/>
    <property type="match status" value="1"/>
</dbReference>
<dbReference type="InterPro" id="IPR033738">
    <property type="entry name" value="AsnB_N"/>
</dbReference>
<dbReference type="InterPro" id="IPR001962">
    <property type="entry name" value="Asn_synthase"/>
</dbReference>
<feature type="active site" description="For GATase activity" evidence="9">
    <location>
        <position position="2"/>
    </location>
</feature>
<dbReference type="InterPro" id="IPR014729">
    <property type="entry name" value="Rossmann-like_a/b/a_fold"/>
</dbReference>
<gene>
    <name evidence="13" type="primary">asnB</name>
    <name evidence="13" type="ORF">JOL79_25360</name>
</gene>
<dbReference type="Gene3D" id="3.40.50.620">
    <property type="entry name" value="HUPs"/>
    <property type="match status" value="1"/>
</dbReference>
<evidence type="ECO:0000256" key="9">
    <source>
        <dbReference type="PIRSR" id="PIRSR001589-1"/>
    </source>
</evidence>
<dbReference type="CDD" id="cd01991">
    <property type="entry name" value="Asn_synthase_B_C"/>
    <property type="match status" value="1"/>
</dbReference>
<dbReference type="GO" id="GO:0004066">
    <property type="term" value="F:asparagine synthase (glutamine-hydrolyzing) activity"/>
    <property type="evidence" value="ECO:0007669"/>
    <property type="project" value="UniProtKB-EC"/>
</dbReference>
<dbReference type="EC" id="6.3.5.4" evidence="3"/>
<evidence type="ECO:0000313" key="14">
    <source>
        <dbReference type="Proteomes" id="UP000674234"/>
    </source>
</evidence>
<feature type="binding site" evidence="10">
    <location>
        <begin position="377"/>
        <end position="378"/>
    </location>
    <ligand>
        <name>ATP</name>
        <dbReference type="ChEBI" id="CHEBI:30616"/>
    </ligand>
</feature>
<organism evidence="13 14">
    <name type="scientific">Microbispora oryzae</name>
    <dbReference type="NCBI Taxonomy" id="2806554"/>
    <lineage>
        <taxon>Bacteria</taxon>
        <taxon>Bacillati</taxon>
        <taxon>Actinomycetota</taxon>
        <taxon>Actinomycetes</taxon>
        <taxon>Streptosporangiales</taxon>
        <taxon>Streptosporangiaceae</taxon>
        <taxon>Microbispora</taxon>
    </lineage>
</organism>
<evidence type="ECO:0000256" key="1">
    <source>
        <dbReference type="ARBA" id="ARBA00005187"/>
    </source>
</evidence>
<feature type="binding site" evidence="10">
    <location>
        <position position="291"/>
    </location>
    <ligand>
        <name>ATP</name>
        <dbReference type="ChEBI" id="CHEBI:30616"/>
    </ligand>
</feature>
<keyword evidence="14" id="KW-1185">Reference proteome</keyword>
<evidence type="ECO:0000256" key="8">
    <source>
        <dbReference type="ARBA" id="ARBA00048741"/>
    </source>
</evidence>
<feature type="site" description="Important for beta-aspartyl-AMP intermediate formation" evidence="11">
    <location>
        <position position="379"/>
    </location>
</feature>
<sequence>MCGITGWVDYQRDLRQEREILRAMTDTMACRGPDAEGTWVAPHVAFGHRRLAIIDIEGGRQPMTAEAGAGGSVVLTYSGEVYNFRELREELVQRGHRFRTQSDTEVVVEAYLEWGEDFVTRLNGMYAFGIWDSRTEELLLVRDRMGIKPLYYYPTPDGVLFGSEPKAILANPLAERVIDADGLREILSFVKTPECAVFRGMYEVRPGHVVRVRREGVSKRRYWGLEAREHTDDLPTTIRTVRELLDDIVTRQLISDVPLCTLLSGGLDSSSVTALAAKALRGQGRVRSFSVDFAGYEENFQPDDMRDTPDAPFVHDLVRHVGSDHTDIVLDSADLMDPGVRAAVLRARDLPLGIGDMDTSLYLLFKAIRGHSTVALSGESADEVFGGYRWFHDPDAVRADTFPWLVFSGALNLRTRGEFLEENLLRKLDLPAYRADSYQRAIAEVPRLPGETGLERRMREISYLHLTRFVQVLLDRKDRMSMAVGLEVRVPFCDHRLVEYVFNAPWAMKTFDGHEKSLLRAAAADVLPRSVIERRKVPYPSTQDPAYERALRAEVTAMLERTDLAVAPLVDTAKVRQALDEPVNGVSLQGARASLEGLLQLERWLEDYGARLAL</sequence>
<dbReference type="InterPro" id="IPR006426">
    <property type="entry name" value="Asn_synth_AEB"/>
</dbReference>
<feature type="domain" description="Glutamine amidotransferase type-2" evidence="12">
    <location>
        <begin position="2"/>
        <end position="215"/>
    </location>
</feature>
<comment type="pathway">
    <text evidence="1">Amino-acid biosynthesis; L-asparagine biosynthesis; L-asparagine from L-aspartate (L-Gln route): step 1/1.</text>
</comment>
<dbReference type="PROSITE" id="PS51278">
    <property type="entry name" value="GATASE_TYPE_2"/>
    <property type="match status" value="1"/>
</dbReference>
<dbReference type="GO" id="GO:0005829">
    <property type="term" value="C:cytosol"/>
    <property type="evidence" value="ECO:0007669"/>
    <property type="project" value="TreeGrafter"/>
</dbReference>
<comment type="catalytic activity">
    <reaction evidence="8">
        <text>L-aspartate + L-glutamine + ATP + H2O = L-asparagine + L-glutamate + AMP + diphosphate + H(+)</text>
        <dbReference type="Rhea" id="RHEA:12228"/>
        <dbReference type="ChEBI" id="CHEBI:15377"/>
        <dbReference type="ChEBI" id="CHEBI:15378"/>
        <dbReference type="ChEBI" id="CHEBI:29985"/>
        <dbReference type="ChEBI" id="CHEBI:29991"/>
        <dbReference type="ChEBI" id="CHEBI:30616"/>
        <dbReference type="ChEBI" id="CHEBI:33019"/>
        <dbReference type="ChEBI" id="CHEBI:58048"/>
        <dbReference type="ChEBI" id="CHEBI:58359"/>
        <dbReference type="ChEBI" id="CHEBI:456215"/>
        <dbReference type="EC" id="6.3.5.4"/>
    </reaction>
</comment>
<proteinExistence type="inferred from homology"/>
<evidence type="ECO:0000256" key="7">
    <source>
        <dbReference type="ARBA" id="ARBA00022962"/>
    </source>
</evidence>
<dbReference type="RefSeq" id="WP_210158397.1">
    <property type="nucleotide sequence ID" value="NZ_JAFCNB010000017.1"/>
</dbReference>
<evidence type="ECO:0000256" key="2">
    <source>
        <dbReference type="ARBA" id="ARBA00005752"/>
    </source>
</evidence>
<dbReference type="Proteomes" id="UP000674234">
    <property type="component" value="Unassembled WGS sequence"/>
</dbReference>
<dbReference type="GO" id="GO:0005524">
    <property type="term" value="F:ATP binding"/>
    <property type="evidence" value="ECO:0007669"/>
    <property type="project" value="UniProtKB-KW"/>
</dbReference>
<dbReference type="InterPro" id="IPR029055">
    <property type="entry name" value="Ntn_hydrolases_N"/>
</dbReference>
<dbReference type="InterPro" id="IPR017932">
    <property type="entry name" value="GATase_2_dom"/>
</dbReference>
<keyword evidence="13" id="KW-0436">Ligase</keyword>
<protein>
    <recommendedName>
        <fullName evidence="3">asparagine synthase (glutamine-hydrolyzing)</fullName>
        <ecNumber evidence="3">6.3.5.4</ecNumber>
    </recommendedName>
</protein>
<evidence type="ECO:0000256" key="4">
    <source>
        <dbReference type="ARBA" id="ARBA00022741"/>
    </source>
</evidence>
<evidence type="ECO:0000256" key="3">
    <source>
        <dbReference type="ARBA" id="ARBA00012737"/>
    </source>
</evidence>
<dbReference type="NCBIfam" id="TIGR01536">
    <property type="entry name" value="asn_synth_AEB"/>
    <property type="match status" value="1"/>
</dbReference>
<keyword evidence="9" id="KW-0028">Amino-acid biosynthesis</keyword>
<dbReference type="InterPro" id="IPR051786">
    <property type="entry name" value="ASN_synthetase/amidase"/>
</dbReference>
<dbReference type="Pfam" id="PF13537">
    <property type="entry name" value="GATase_7"/>
    <property type="match status" value="1"/>
</dbReference>
<comment type="caution">
    <text evidence="13">The sequence shown here is derived from an EMBL/GenBank/DDBJ whole genome shotgun (WGS) entry which is preliminary data.</text>
</comment>
<keyword evidence="7 9" id="KW-0315">Glutamine amidotransferase</keyword>
<evidence type="ECO:0000313" key="13">
    <source>
        <dbReference type="EMBL" id="MBP2707119.1"/>
    </source>
</evidence>
<evidence type="ECO:0000256" key="5">
    <source>
        <dbReference type="ARBA" id="ARBA00022840"/>
    </source>
</evidence>
<evidence type="ECO:0000256" key="10">
    <source>
        <dbReference type="PIRSR" id="PIRSR001589-2"/>
    </source>
</evidence>
<comment type="similarity">
    <text evidence="2">Belongs to the asparagine synthetase family.</text>
</comment>
<feature type="binding site" evidence="10">
    <location>
        <position position="103"/>
    </location>
    <ligand>
        <name>L-glutamine</name>
        <dbReference type="ChEBI" id="CHEBI:58359"/>
    </ligand>
</feature>
<dbReference type="PANTHER" id="PTHR43284:SF1">
    <property type="entry name" value="ASPARAGINE SYNTHETASE"/>
    <property type="match status" value="1"/>
</dbReference>
<dbReference type="EMBL" id="JAFCNB010000017">
    <property type="protein sequence ID" value="MBP2707119.1"/>
    <property type="molecule type" value="Genomic_DNA"/>
</dbReference>
<dbReference type="SUPFAM" id="SSF56235">
    <property type="entry name" value="N-terminal nucleophile aminohydrolases (Ntn hydrolases)"/>
    <property type="match status" value="1"/>
</dbReference>
<dbReference type="PANTHER" id="PTHR43284">
    <property type="entry name" value="ASPARAGINE SYNTHETASE (GLUTAMINE-HYDROLYZING)"/>
    <property type="match status" value="1"/>
</dbReference>